<evidence type="ECO:0000313" key="3">
    <source>
        <dbReference type="Proteomes" id="UP000295468"/>
    </source>
</evidence>
<evidence type="ECO:0000256" key="1">
    <source>
        <dbReference type="SAM" id="Phobius"/>
    </source>
</evidence>
<keyword evidence="1" id="KW-1133">Transmembrane helix</keyword>
<dbReference type="AlphaFoldDB" id="A0A4R6TRQ6"/>
<gene>
    <name evidence="2" type="ORF">CLV82_1074</name>
</gene>
<dbReference type="Proteomes" id="UP000295468">
    <property type="component" value="Unassembled WGS sequence"/>
</dbReference>
<accession>A0A4R6TRQ6</accession>
<protein>
    <submittedName>
        <fullName evidence="2">Uncharacterized protein</fullName>
    </submittedName>
</protein>
<comment type="caution">
    <text evidence="2">The sequence shown here is derived from an EMBL/GenBank/DDBJ whole genome shotgun (WGS) entry which is preliminary data.</text>
</comment>
<dbReference type="EMBL" id="SNYI01000001">
    <property type="protein sequence ID" value="TDQ33236.1"/>
    <property type="molecule type" value="Genomic_DNA"/>
</dbReference>
<keyword evidence="1" id="KW-0472">Membrane</keyword>
<feature type="transmembrane region" description="Helical" evidence="1">
    <location>
        <begin position="29"/>
        <end position="52"/>
    </location>
</feature>
<organism evidence="2 3">
    <name type="scientific">Zeaxanthinibacter enoshimensis</name>
    <dbReference type="NCBI Taxonomy" id="392009"/>
    <lineage>
        <taxon>Bacteria</taxon>
        <taxon>Pseudomonadati</taxon>
        <taxon>Bacteroidota</taxon>
        <taxon>Flavobacteriia</taxon>
        <taxon>Flavobacteriales</taxon>
        <taxon>Flavobacteriaceae</taxon>
        <taxon>Zeaxanthinibacter</taxon>
    </lineage>
</organism>
<name>A0A4R6TRQ6_9FLAO</name>
<evidence type="ECO:0000313" key="2">
    <source>
        <dbReference type="EMBL" id="TDQ33236.1"/>
    </source>
</evidence>
<keyword evidence="1" id="KW-0812">Transmembrane</keyword>
<sequence>MVLDLEDSQNHLQTTNQTCYRTWITEEHLILFIFLIPFLGNLFRNIVFNDLYQRNKHLLRKMCLIPQLFNVINFTLKFPEFHESRLSQRIL</sequence>
<proteinExistence type="predicted"/>
<keyword evidence="3" id="KW-1185">Reference proteome</keyword>
<reference evidence="2 3" key="1">
    <citation type="submission" date="2019-03" db="EMBL/GenBank/DDBJ databases">
        <title>Genomic Encyclopedia of Archaeal and Bacterial Type Strains, Phase II (KMG-II): from individual species to whole genera.</title>
        <authorList>
            <person name="Goeker M."/>
        </authorList>
    </citation>
    <scope>NUCLEOTIDE SEQUENCE [LARGE SCALE GENOMIC DNA]</scope>
    <source>
        <strain evidence="2 3">DSM 18435</strain>
    </source>
</reference>